<dbReference type="PANTHER" id="PTHR43705:SF1">
    <property type="entry name" value="HYDROXYACYLGLUTATHIONE HYDROLASE GLOB"/>
    <property type="match status" value="1"/>
</dbReference>
<dbReference type="InterPro" id="IPR032282">
    <property type="entry name" value="HAGH_C"/>
</dbReference>
<feature type="binding site" evidence="7">
    <location>
        <position position="58"/>
    </location>
    <ligand>
        <name>Zn(2+)</name>
        <dbReference type="ChEBI" id="CHEBI:29105"/>
        <label>1</label>
    </ligand>
</feature>
<comment type="catalytic activity">
    <reaction evidence="1 7">
        <text>an S-(2-hydroxyacyl)glutathione + H2O = a 2-hydroxy carboxylate + glutathione + H(+)</text>
        <dbReference type="Rhea" id="RHEA:21864"/>
        <dbReference type="ChEBI" id="CHEBI:15377"/>
        <dbReference type="ChEBI" id="CHEBI:15378"/>
        <dbReference type="ChEBI" id="CHEBI:57925"/>
        <dbReference type="ChEBI" id="CHEBI:58896"/>
        <dbReference type="ChEBI" id="CHEBI:71261"/>
        <dbReference type="EC" id="3.1.2.6"/>
    </reaction>
</comment>
<protein>
    <recommendedName>
        <fullName evidence="7">Hydroxyacylglutathione hydrolase</fullName>
        <ecNumber evidence="7">3.1.2.6</ecNumber>
    </recommendedName>
    <alternativeName>
        <fullName evidence="7">Glyoxalase II</fullName>
        <shortName evidence="7">Glx II</shortName>
    </alternativeName>
</protein>
<evidence type="ECO:0000256" key="7">
    <source>
        <dbReference type="HAMAP-Rule" id="MF_01374"/>
    </source>
</evidence>
<comment type="pathway">
    <text evidence="2 7">Secondary metabolite metabolism; methylglyoxal degradation; (R)-lactate from methylglyoxal: step 2/2.</text>
</comment>
<evidence type="ECO:0000313" key="9">
    <source>
        <dbReference type="EMBL" id="SFD12990.1"/>
    </source>
</evidence>
<feature type="binding site" evidence="7">
    <location>
        <position position="169"/>
    </location>
    <ligand>
        <name>Zn(2+)</name>
        <dbReference type="ChEBI" id="CHEBI:29105"/>
        <label>2</label>
    </ligand>
</feature>
<dbReference type="Gene3D" id="3.60.15.10">
    <property type="entry name" value="Ribonuclease Z/Hydroxyacylglutathione hydrolase-like"/>
    <property type="match status" value="1"/>
</dbReference>
<feature type="domain" description="Metallo-beta-lactamase" evidence="8">
    <location>
        <begin position="13"/>
        <end position="169"/>
    </location>
</feature>
<dbReference type="PANTHER" id="PTHR43705">
    <property type="entry name" value="HYDROXYACYLGLUTATHIONE HYDROLASE"/>
    <property type="match status" value="1"/>
</dbReference>
<dbReference type="EMBL" id="FOLG01000016">
    <property type="protein sequence ID" value="SFD12990.1"/>
    <property type="molecule type" value="Genomic_DNA"/>
</dbReference>
<dbReference type="PIRSF" id="PIRSF005457">
    <property type="entry name" value="Glx"/>
    <property type="match status" value="1"/>
</dbReference>
<dbReference type="Proteomes" id="UP000198728">
    <property type="component" value="Unassembled WGS sequence"/>
</dbReference>
<dbReference type="HAMAP" id="MF_01374">
    <property type="entry name" value="Glyoxalase_2"/>
    <property type="match status" value="1"/>
</dbReference>
<evidence type="ECO:0000256" key="2">
    <source>
        <dbReference type="ARBA" id="ARBA00004963"/>
    </source>
</evidence>
<keyword evidence="6 7" id="KW-0862">Zinc</keyword>
<dbReference type="STRING" id="441112.SAMN04488094_11638"/>
<feature type="binding site" evidence="7">
    <location>
        <position position="56"/>
    </location>
    <ligand>
        <name>Zn(2+)</name>
        <dbReference type="ChEBI" id="CHEBI:29105"/>
        <label>1</label>
    </ligand>
</feature>
<dbReference type="GO" id="GO:0046872">
    <property type="term" value="F:metal ion binding"/>
    <property type="evidence" value="ECO:0007669"/>
    <property type="project" value="UniProtKB-KW"/>
</dbReference>
<dbReference type="InterPro" id="IPR001279">
    <property type="entry name" value="Metallo-B-lactamas"/>
</dbReference>
<name>A0A1I1Q4C1_9RHOB</name>
<accession>A0A1I1Q4C1</accession>
<evidence type="ECO:0000256" key="6">
    <source>
        <dbReference type="ARBA" id="ARBA00022833"/>
    </source>
</evidence>
<organism evidence="9 10">
    <name type="scientific">Tropicimonas isoalkanivorans</name>
    <dbReference type="NCBI Taxonomy" id="441112"/>
    <lineage>
        <taxon>Bacteria</taxon>
        <taxon>Pseudomonadati</taxon>
        <taxon>Pseudomonadota</taxon>
        <taxon>Alphaproteobacteria</taxon>
        <taxon>Rhodobacterales</taxon>
        <taxon>Roseobacteraceae</taxon>
        <taxon>Tropicimonas</taxon>
    </lineage>
</organism>
<evidence type="ECO:0000256" key="3">
    <source>
        <dbReference type="ARBA" id="ARBA00006759"/>
    </source>
</evidence>
<proteinExistence type="inferred from homology"/>
<dbReference type="UniPathway" id="UPA00619">
    <property type="reaction ID" value="UER00676"/>
</dbReference>
<dbReference type="RefSeq" id="WP_093362518.1">
    <property type="nucleotide sequence ID" value="NZ_FOLG01000016.1"/>
</dbReference>
<reference evidence="9 10" key="1">
    <citation type="submission" date="2016-10" db="EMBL/GenBank/DDBJ databases">
        <authorList>
            <person name="de Groot N.N."/>
        </authorList>
    </citation>
    <scope>NUCLEOTIDE SEQUENCE [LARGE SCALE GENOMIC DNA]</scope>
    <source>
        <strain evidence="9 10">DSM 19548</strain>
    </source>
</reference>
<feature type="binding site" evidence="7">
    <location>
        <position position="61"/>
    </location>
    <ligand>
        <name>Zn(2+)</name>
        <dbReference type="ChEBI" id="CHEBI:29105"/>
        <label>2</label>
    </ligand>
</feature>
<dbReference type="Pfam" id="PF00753">
    <property type="entry name" value="Lactamase_B"/>
    <property type="match status" value="1"/>
</dbReference>
<evidence type="ECO:0000256" key="5">
    <source>
        <dbReference type="ARBA" id="ARBA00022801"/>
    </source>
</evidence>
<sequence length="253" mass="27426">MPLEIVTIPCRTDNYAYLLHDPVTGATAVVDVPEVGPIRKSLADRGWSLSDILITHHHTDHVEGVKELKSETGARVIGAAADAHRLPPLDVKVAEGDTVKVGDVEGQVLDVSGHTMGHIAFVFPGAAFTADSLMALGCGRIFEGDPETMWTSLSKLAALPPETMIYSGHEYTEANGRFALTVDPDNQALKERMTDVREARAEGRPTVPSLLEQEIATNPFLRARTDEMKARLGMAGASDAKVFGEIRRRKDAF</sequence>
<dbReference type="InterPro" id="IPR036866">
    <property type="entry name" value="RibonucZ/Hydroxyglut_hydro"/>
</dbReference>
<dbReference type="SMART" id="SM00849">
    <property type="entry name" value="Lactamase_B"/>
    <property type="match status" value="1"/>
</dbReference>
<comment type="cofactor">
    <cofactor evidence="7">
        <name>Zn(2+)</name>
        <dbReference type="ChEBI" id="CHEBI:29105"/>
    </cofactor>
    <text evidence="7">Binds 2 Zn(2+) ions per subunit.</text>
</comment>
<dbReference type="CDD" id="cd07723">
    <property type="entry name" value="hydroxyacylglutathione_hydrolase_MBL-fold"/>
    <property type="match status" value="1"/>
</dbReference>
<keyword evidence="10" id="KW-1185">Reference proteome</keyword>
<dbReference type="SUPFAM" id="SSF56281">
    <property type="entry name" value="Metallo-hydrolase/oxidoreductase"/>
    <property type="match status" value="1"/>
</dbReference>
<keyword evidence="5 7" id="KW-0378">Hydrolase</keyword>
<dbReference type="EC" id="3.1.2.6" evidence="7"/>
<dbReference type="InterPro" id="IPR035680">
    <property type="entry name" value="Clx_II_MBL"/>
</dbReference>
<comment type="function">
    <text evidence="7">Thiolesterase that catalyzes the hydrolysis of S-D-lactoyl-glutathione to form glutathione and D-lactic acid.</text>
</comment>
<evidence type="ECO:0000313" key="10">
    <source>
        <dbReference type="Proteomes" id="UP000198728"/>
    </source>
</evidence>
<evidence type="ECO:0000256" key="4">
    <source>
        <dbReference type="ARBA" id="ARBA00022723"/>
    </source>
</evidence>
<dbReference type="Pfam" id="PF16123">
    <property type="entry name" value="HAGH_C"/>
    <property type="match status" value="1"/>
</dbReference>
<feature type="binding site" evidence="7">
    <location>
        <position position="131"/>
    </location>
    <ligand>
        <name>Zn(2+)</name>
        <dbReference type="ChEBI" id="CHEBI:29105"/>
        <label>2</label>
    </ligand>
</feature>
<dbReference type="AlphaFoldDB" id="A0A1I1Q4C1"/>
<feature type="binding site" evidence="7">
    <location>
        <position position="60"/>
    </location>
    <ligand>
        <name>Zn(2+)</name>
        <dbReference type="ChEBI" id="CHEBI:29105"/>
        <label>2</label>
    </ligand>
</feature>
<dbReference type="InterPro" id="IPR017782">
    <property type="entry name" value="Hydroxyacylglutathione_Hdrlase"/>
</dbReference>
<dbReference type="OrthoDB" id="9802248at2"/>
<feature type="binding site" evidence="7">
    <location>
        <position position="131"/>
    </location>
    <ligand>
        <name>Zn(2+)</name>
        <dbReference type="ChEBI" id="CHEBI:29105"/>
        <label>1</label>
    </ligand>
</feature>
<feature type="binding site" evidence="7">
    <location>
        <position position="114"/>
    </location>
    <ligand>
        <name>Zn(2+)</name>
        <dbReference type="ChEBI" id="CHEBI:29105"/>
        <label>1</label>
    </ligand>
</feature>
<dbReference type="GO" id="GO:0004416">
    <property type="term" value="F:hydroxyacylglutathione hydrolase activity"/>
    <property type="evidence" value="ECO:0007669"/>
    <property type="project" value="UniProtKB-UniRule"/>
</dbReference>
<evidence type="ECO:0000259" key="8">
    <source>
        <dbReference type="SMART" id="SM00849"/>
    </source>
</evidence>
<dbReference type="InterPro" id="IPR050110">
    <property type="entry name" value="Glyoxalase_II_hydrolase"/>
</dbReference>
<comment type="subunit">
    <text evidence="7">Monomer.</text>
</comment>
<dbReference type="NCBIfam" id="TIGR03413">
    <property type="entry name" value="GSH_gloB"/>
    <property type="match status" value="1"/>
</dbReference>
<evidence type="ECO:0000256" key="1">
    <source>
        <dbReference type="ARBA" id="ARBA00001623"/>
    </source>
</evidence>
<gene>
    <name evidence="7" type="primary">gloB</name>
    <name evidence="9" type="ORF">SAMN04488094_11638</name>
</gene>
<comment type="similarity">
    <text evidence="3 7">Belongs to the metallo-beta-lactamase superfamily. Glyoxalase II family.</text>
</comment>
<keyword evidence="4 7" id="KW-0479">Metal-binding</keyword>
<dbReference type="GO" id="GO:0019243">
    <property type="term" value="P:methylglyoxal catabolic process to D-lactate via S-lactoyl-glutathione"/>
    <property type="evidence" value="ECO:0007669"/>
    <property type="project" value="UniProtKB-UniRule"/>
</dbReference>